<proteinExistence type="predicted"/>
<dbReference type="AlphaFoldDB" id="A0A3N4IVH0"/>
<keyword evidence="2" id="KW-1185">Reference proteome</keyword>
<feature type="non-terminal residue" evidence="1">
    <location>
        <position position="1"/>
    </location>
</feature>
<name>A0A3N4IVH0_9PEZI</name>
<organism evidence="1 2">
    <name type="scientific">Choiromyces venosus 120613-1</name>
    <dbReference type="NCBI Taxonomy" id="1336337"/>
    <lineage>
        <taxon>Eukaryota</taxon>
        <taxon>Fungi</taxon>
        <taxon>Dikarya</taxon>
        <taxon>Ascomycota</taxon>
        <taxon>Pezizomycotina</taxon>
        <taxon>Pezizomycetes</taxon>
        <taxon>Pezizales</taxon>
        <taxon>Tuberaceae</taxon>
        <taxon>Choiromyces</taxon>
    </lineage>
</organism>
<accession>A0A3N4IVH0</accession>
<dbReference type="EMBL" id="ML120552">
    <property type="protein sequence ID" value="RPA89856.1"/>
    <property type="molecule type" value="Genomic_DNA"/>
</dbReference>
<gene>
    <name evidence="1" type="ORF">L873DRAFT_1822084</name>
</gene>
<evidence type="ECO:0000313" key="1">
    <source>
        <dbReference type="EMBL" id="RPA89856.1"/>
    </source>
</evidence>
<dbReference type="Proteomes" id="UP000276215">
    <property type="component" value="Unassembled WGS sequence"/>
</dbReference>
<protein>
    <submittedName>
        <fullName evidence="1">Uncharacterized protein</fullName>
    </submittedName>
</protein>
<reference evidence="1 2" key="1">
    <citation type="journal article" date="2018" name="Nat. Ecol. Evol.">
        <title>Pezizomycetes genomes reveal the molecular basis of ectomycorrhizal truffle lifestyle.</title>
        <authorList>
            <person name="Murat C."/>
            <person name="Payen T."/>
            <person name="Noel B."/>
            <person name="Kuo A."/>
            <person name="Morin E."/>
            <person name="Chen J."/>
            <person name="Kohler A."/>
            <person name="Krizsan K."/>
            <person name="Balestrini R."/>
            <person name="Da Silva C."/>
            <person name="Montanini B."/>
            <person name="Hainaut M."/>
            <person name="Levati E."/>
            <person name="Barry K.W."/>
            <person name="Belfiori B."/>
            <person name="Cichocki N."/>
            <person name="Clum A."/>
            <person name="Dockter R.B."/>
            <person name="Fauchery L."/>
            <person name="Guy J."/>
            <person name="Iotti M."/>
            <person name="Le Tacon F."/>
            <person name="Lindquist E.A."/>
            <person name="Lipzen A."/>
            <person name="Malagnac F."/>
            <person name="Mello A."/>
            <person name="Molinier V."/>
            <person name="Miyauchi S."/>
            <person name="Poulain J."/>
            <person name="Riccioni C."/>
            <person name="Rubini A."/>
            <person name="Sitrit Y."/>
            <person name="Splivallo R."/>
            <person name="Traeger S."/>
            <person name="Wang M."/>
            <person name="Zifcakova L."/>
            <person name="Wipf D."/>
            <person name="Zambonelli A."/>
            <person name="Paolocci F."/>
            <person name="Nowrousian M."/>
            <person name="Ottonello S."/>
            <person name="Baldrian P."/>
            <person name="Spatafora J.W."/>
            <person name="Henrissat B."/>
            <person name="Nagy L.G."/>
            <person name="Aury J.M."/>
            <person name="Wincker P."/>
            <person name="Grigoriev I.V."/>
            <person name="Bonfante P."/>
            <person name="Martin F.M."/>
        </authorList>
    </citation>
    <scope>NUCLEOTIDE SEQUENCE [LARGE SCALE GENOMIC DNA]</scope>
    <source>
        <strain evidence="1 2">120613-1</strain>
    </source>
</reference>
<sequence>GEPFKYHALGGKPFRIPSTGKYTIEKVKRLITIASTLTLHETVKKNAKNRLKTGIKTEQADRFLIFLTARNHFCFSGLLSLKGGMLWVDCHAKNPKKIA</sequence>
<evidence type="ECO:0000313" key="2">
    <source>
        <dbReference type="Proteomes" id="UP000276215"/>
    </source>
</evidence>